<dbReference type="PANTHER" id="PTHR20992:SF9">
    <property type="entry name" value="AT15442P-RELATED"/>
    <property type="match status" value="1"/>
</dbReference>
<feature type="transmembrane region" description="Helical" evidence="1">
    <location>
        <begin position="173"/>
        <end position="195"/>
    </location>
</feature>
<evidence type="ECO:0000256" key="1">
    <source>
        <dbReference type="SAM" id="Phobius"/>
    </source>
</evidence>
<dbReference type="RefSeq" id="WP_205099346.1">
    <property type="nucleotide sequence ID" value="NZ_CAJNAQ010000005.1"/>
</dbReference>
<feature type="transmembrane region" description="Helical" evidence="1">
    <location>
        <begin position="274"/>
        <end position="296"/>
    </location>
</feature>
<feature type="transmembrane region" description="Helical" evidence="1">
    <location>
        <begin position="117"/>
        <end position="134"/>
    </location>
</feature>
<gene>
    <name evidence="2" type="ORF">NUZ5A_50398</name>
</gene>
<evidence type="ECO:0000313" key="2">
    <source>
        <dbReference type="EMBL" id="CAE6495300.1"/>
    </source>
</evidence>
<keyword evidence="1" id="KW-0472">Membrane</keyword>
<sequence length="330" mass="35968">MRKIELTCHEQQSQSIEFVLKKYRVPYNVELVMSGESKLLRYTTIVPEGISNTVTADLNKIIDTKQMEIYLTIQNIEATVSDYLQNVQTEKKEMKKTKKLTEEFHALTEPSVEIKPAVLIMITIASAVALVGLYTNSASLVIGAMLLSPLLGPITAFAFNASVGRPQKMFKSALNIFVLTTIVGATGAALTGLSLTFMEVPITPEILSRTEMSPVFLAVAILLGLAGGIAMSSDIPGILVGVAIAAALVPPAVVTGIGVALFDYNIFINALTLTIANLFGLILGTMTIFYIMGVTPRRYYERQKARQYITYTISVFVVLSIILGTLTFWL</sequence>
<organism evidence="2 3">
    <name type="scientific">Candidatus Nitrosotenuis uzonensis</name>
    <dbReference type="NCBI Taxonomy" id="1407055"/>
    <lineage>
        <taxon>Archaea</taxon>
        <taxon>Nitrososphaerota</taxon>
        <taxon>Candidatus Nitrosotenuis</taxon>
    </lineage>
</organism>
<dbReference type="NCBIfam" id="TIGR00341">
    <property type="entry name" value="TIGR00341 family protein"/>
    <property type="match status" value="1"/>
</dbReference>
<reference evidence="2" key="1">
    <citation type="submission" date="2021-02" db="EMBL/GenBank/DDBJ databases">
        <authorList>
            <person name="Han P."/>
        </authorList>
    </citation>
    <scope>NUCLEOTIDE SEQUENCE</scope>
    <source>
        <strain evidence="2">Candidatus Nitrosotenuis uzonensis 5A</strain>
    </source>
</reference>
<protein>
    <recommendedName>
        <fullName evidence="4">TIGR00341 family protein</fullName>
    </recommendedName>
</protein>
<feature type="transmembrane region" description="Helical" evidence="1">
    <location>
        <begin position="238"/>
        <end position="262"/>
    </location>
</feature>
<feature type="transmembrane region" description="Helical" evidence="1">
    <location>
        <begin position="308"/>
        <end position="329"/>
    </location>
</feature>
<dbReference type="PANTHER" id="PTHR20992">
    <property type="entry name" value="AT15442P-RELATED"/>
    <property type="match status" value="1"/>
</dbReference>
<feature type="transmembrane region" description="Helical" evidence="1">
    <location>
        <begin position="215"/>
        <end position="231"/>
    </location>
</feature>
<dbReference type="EMBL" id="CAJNAQ010000005">
    <property type="protein sequence ID" value="CAE6495300.1"/>
    <property type="molecule type" value="Genomic_DNA"/>
</dbReference>
<dbReference type="Proteomes" id="UP000655759">
    <property type="component" value="Unassembled WGS sequence"/>
</dbReference>
<dbReference type="InterPro" id="IPR005240">
    <property type="entry name" value="DUF389"/>
</dbReference>
<proteinExistence type="predicted"/>
<evidence type="ECO:0000313" key="3">
    <source>
        <dbReference type="Proteomes" id="UP000655759"/>
    </source>
</evidence>
<feature type="transmembrane region" description="Helical" evidence="1">
    <location>
        <begin position="140"/>
        <end position="161"/>
    </location>
</feature>
<dbReference type="Pfam" id="PF04087">
    <property type="entry name" value="DUF389"/>
    <property type="match status" value="1"/>
</dbReference>
<evidence type="ECO:0008006" key="4">
    <source>
        <dbReference type="Google" id="ProtNLM"/>
    </source>
</evidence>
<name>A0A812EWV3_9ARCH</name>
<accession>A0A812EWV3</accession>
<comment type="caution">
    <text evidence="2">The sequence shown here is derived from an EMBL/GenBank/DDBJ whole genome shotgun (WGS) entry which is preliminary data.</text>
</comment>
<keyword evidence="1" id="KW-0812">Transmembrane</keyword>
<dbReference type="AlphaFoldDB" id="A0A812EWV3"/>
<keyword evidence="1" id="KW-1133">Transmembrane helix</keyword>